<dbReference type="PANTHER" id="PTHR24321">
    <property type="entry name" value="DEHYDROGENASES, SHORT CHAIN"/>
    <property type="match status" value="1"/>
</dbReference>
<evidence type="ECO:0000256" key="1">
    <source>
        <dbReference type="ARBA" id="ARBA00006484"/>
    </source>
</evidence>
<evidence type="ECO:0000313" key="5">
    <source>
        <dbReference type="Proteomes" id="UP000700596"/>
    </source>
</evidence>
<keyword evidence="5" id="KW-1185">Reference proteome</keyword>
<evidence type="ECO:0000313" key="4">
    <source>
        <dbReference type="EMBL" id="KAH7132331.1"/>
    </source>
</evidence>
<comment type="similarity">
    <text evidence="1">Belongs to the short-chain dehydrogenases/reductases (SDR) family.</text>
</comment>
<keyword evidence="2" id="KW-0521">NADP</keyword>
<dbReference type="FunFam" id="3.40.50.720:FF:000084">
    <property type="entry name" value="Short-chain dehydrogenase reductase"/>
    <property type="match status" value="1"/>
</dbReference>
<dbReference type="Pfam" id="PF13561">
    <property type="entry name" value="adh_short_C2"/>
    <property type="match status" value="1"/>
</dbReference>
<proteinExistence type="inferred from homology"/>
<evidence type="ECO:0008006" key="6">
    <source>
        <dbReference type="Google" id="ProtNLM"/>
    </source>
</evidence>
<dbReference type="EMBL" id="JAGMWT010000003">
    <property type="protein sequence ID" value="KAH7132331.1"/>
    <property type="molecule type" value="Genomic_DNA"/>
</dbReference>
<dbReference type="Gene3D" id="3.40.50.720">
    <property type="entry name" value="NAD(P)-binding Rossmann-like Domain"/>
    <property type="match status" value="1"/>
</dbReference>
<dbReference type="CDD" id="cd05233">
    <property type="entry name" value="SDR_c"/>
    <property type="match status" value="1"/>
</dbReference>
<dbReference type="InterPro" id="IPR002347">
    <property type="entry name" value="SDR_fam"/>
</dbReference>
<sequence>MMKPILIKRATMDASNRPHHPVRLTTQDTMTEHSNRPLPVHRLSGIVALITGGGCRTGVETARRLLREGANVCLVDHNAVALEAAANTLKEALFSGENFHSRILTVVADVTSETDVERYTKLVVQNFGRLDTVFLNAGISNEETSIFETTVEDFDAIMNVNVKSAFLGIKHSSKTMKELGNGGSIILSSSIAGLQGIPGLSAYSGAKFALRGLALTAAQELGHDRIRVNTIHPSGVDGPLFGDASTPEKLEEQKDANPLGRFAQVDDIASVVAFLASEDSKFMTGGALKIDGGCVSA</sequence>
<protein>
    <recommendedName>
        <fullName evidence="6">NAD(P)-binding protein</fullName>
    </recommendedName>
</protein>
<accession>A0A9P9IU02</accession>
<keyword evidence="3" id="KW-0560">Oxidoreductase</keyword>
<gene>
    <name evidence="4" type="ORF">B0J11DRAFT_521423</name>
</gene>
<comment type="caution">
    <text evidence="4">The sequence shown here is derived from an EMBL/GenBank/DDBJ whole genome shotgun (WGS) entry which is preliminary data.</text>
</comment>
<dbReference type="SUPFAM" id="SSF51735">
    <property type="entry name" value="NAD(P)-binding Rossmann-fold domains"/>
    <property type="match status" value="1"/>
</dbReference>
<name>A0A9P9IU02_9PLEO</name>
<dbReference type="PRINTS" id="PR00081">
    <property type="entry name" value="GDHRDH"/>
</dbReference>
<reference evidence="4" key="1">
    <citation type="journal article" date="2021" name="Nat. Commun.">
        <title>Genetic determinants of endophytism in the Arabidopsis root mycobiome.</title>
        <authorList>
            <person name="Mesny F."/>
            <person name="Miyauchi S."/>
            <person name="Thiergart T."/>
            <person name="Pickel B."/>
            <person name="Atanasova L."/>
            <person name="Karlsson M."/>
            <person name="Huettel B."/>
            <person name="Barry K.W."/>
            <person name="Haridas S."/>
            <person name="Chen C."/>
            <person name="Bauer D."/>
            <person name="Andreopoulos W."/>
            <person name="Pangilinan J."/>
            <person name="LaButti K."/>
            <person name="Riley R."/>
            <person name="Lipzen A."/>
            <person name="Clum A."/>
            <person name="Drula E."/>
            <person name="Henrissat B."/>
            <person name="Kohler A."/>
            <person name="Grigoriev I.V."/>
            <person name="Martin F.M."/>
            <person name="Hacquard S."/>
        </authorList>
    </citation>
    <scope>NUCLEOTIDE SEQUENCE</scope>
    <source>
        <strain evidence="4">MPI-CAGE-CH-0243</strain>
    </source>
</reference>
<dbReference type="Proteomes" id="UP000700596">
    <property type="component" value="Unassembled WGS sequence"/>
</dbReference>
<dbReference type="InterPro" id="IPR036291">
    <property type="entry name" value="NAD(P)-bd_dom_sf"/>
</dbReference>
<dbReference type="PANTHER" id="PTHR24321:SF8">
    <property type="entry name" value="ESTRADIOL 17-BETA-DEHYDROGENASE 8-RELATED"/>
    <property type="match status" value="1"/>
</dbReference>
<dbReference type="InterPro" id="IPR020904">
    <property type="entry name" value="Sc_DH/Rdtase_CS"/>
</dbReference>
<dbReference type="GO" id="GO:0016491">
    <property type="term" value="F:oxidoreductase activity"/>
    <property type="evidence" value="ECO:0007669"/>
    <property type="project" value="UniProtKB-KW"/>
</dbReference>
<dbReference type="PROSITE" id="PS00061">
    <property type="entry name" value="ADH_SHORT"/>
    <property type="match status" value="1"/>
</dbReference>
<dbReference type="OrthoDB" id="47007at2759"/>
<dbReference type="AlphaFoldDB" id="A0A9P9IU02"/>
<evidence type="ECO:0000256" key="3">
    <source>
        <dbReference type="ARBA" id="ARBA00023002"/>
    </source>
</evidence>
<evidence type="ECO:0000256" key="2">
    <source>
        <dbReference type="ARBA" id="ARBA00022857"/>
    </source>
</evidence>
<organism evidence="4 5">
    <name type="scientific">Dendryphion nanum</name>
    <dbReference type="NCBI Taxonomy" id="256645"/>
    <lineage>
        <taxon>Eukaryota</taxon>
        <taxon>Fungi</taxon>
        <taxon>Dikarya</taxon>
        <taxon>Ascomycota</taxon>
        <taxon>Pezizomycotina</taxon>
        <taxon>Dothideomycetes</taxon>
        <taxon>Pleosporomycetidae</taxon>
        <taxon>Pleosporales</taxon>
        <taxon>Torulaceae</taxon>
        <taxon>Dendryphion</taxon>
    </lineage>
</organism>